<dbReference type="RefSeq" id="WP_023927964.1">
    <property type="nucleotide sequence ID" value="NZ_KI669454.1"/>
</dbReference>
<dbReference type="Proteomes" id="UP000018731">
    <property type="component" value="Unassembled WGS sequence"/>
</dbReference>
<dbReference type="SUPFAM" id="SSF81301">
    <property type="entry name" value="Nucleotidyltransferase"/>
    <property type="match status" value="1"/>
</dbReference>
<reference evidence="2 3" key="1">
    <citation type="journal article" date="2014" name="Genome Announc.">
        <title>Draft genome sequences of six enterohepatic helicobacter species isolated from humans and one from rhesus macaques.</title>
        <authorList>
            <person name="Shen Z."/>
            <person name="Sheh A."/>
            <person name="Young S.K."/>
            <person name="Abouelliel A."/>
            <person name="Ward D.V."/>
            <person name="Earl A.M."/>
            <person name="Fox J.G."/>
        </authorList>
    </citation>
    <scope>NUCLEOTIDE SEQUENCE [LARGE SCALE GENOMIC DNA]</scope>
    <source>
        <strain evidence="2 3">MIT 99-5501</strain>
    </source>
</reference>
<feature type="domain" description="RelA/SpoT" evidence="1">
    <location>
        <begin position="67"/>
        <end position="185"/>
    </location>
</feature>
<sequence>MGENDIIIAKNRVRKAGENIRNDKATPDDYKAVSLWRSIHIPIMTAMVNVINRKLTIHNLKAIIVARRLKRLTSIEFKLKRFKDMKLDRMQDIAGVRVVFKEMQQVKNFQKSMEETYLKGSRKFKLIDTKDYIASPKNDGYRSIHQIFEYKDASKMRLELQIRTQLQHYWATAVEVLGMKSKSKIKQGEGEDYYKEFFRLSSALFSCIENTTKQSEYENLSKKYICKKIATLDKQHNILKTLSGLVVSGQNIEKQVNEKNYYFIVVLNLSKNTLRIMGFRRKDFDGAKKFYDFYEQDSKENQNIDVVLISLDKFKLLKQAYPNYYLDSGSFIGVIKKEFQELGI</sequence>
<dbReference type="InterPro" id="IPR007685">
    <property type="entry name" value="RelA_SpoT"/>
</dbReference>
<dbReference type="PANTHER" id="PTHR47837:SF1">
    <property type="entry name" value="GTP PYROPHOSPHOKINASE YJBM"/>
    <property type="match status" value="1"/>
</dbReference>
<evidence type="ECO:0000313" key="3">
    <source>
        <dbReference type="Proteomes" id="UP000018731"/>
    </source>
</evidence>
<dbReference type="CDD" id="cd05399">
    <property type="entry name" value="NT_Rel-Spo_like"/>
    <property type="match status" value="1"/>
</dbReference>
<gene>
    <name evidence="2" type="ORF">HMPREF2086_01226</name>
</gene>
<evidence type="ECO:0000313" key="2">
    <source>
        <dbReference type="EMBL" id="ETD23424.1"/>
    </source>
</evidence>
<dbReference type="Pfam" id="PF04607">
    <property type="entry name" value="RelA_SpoT"/>
    <property type="match status" value="1"/>
</dbReference>
<dbReference type="PANTHER" id="PTHR47837">
    <property type="entry name" value="GTP PYROPHOSPHOKINASE YJBM"/>
    <property type="match status" value="1"/>
</dbReference>
<evidence type="ECO:0000259" key="1">
    <source>
        <dbReference type="SMART" id="SM00954"/>
    </source>
</evidence>
<dbReference type="STRING" id="1357400.HMPREF2086_01226"/>
<dbReference type="EMBL" id="AZJI01000005">
    <property type="protein sequence ID" value="ETD23424.1"/>
    <property type="molecule type" value="Genomic_DNA"/>
</dbReference>
<proteinExistence type="predicted"/>
<protein>
    <recommendedName>
        <fullName evidence="1">RelA/SpoT domain-containing protein</fullName>
    </recommendedName>
</protein>
<dbReference type="Gene3D" id="3.30.460.10">
    <property type="entry name" value="Beta Polymerase, domain 2"/>
    <property type="match status" value="1"/>
</dbReference>
<dbReference type="HOGENOM" id="CLU_061357_0_0_7"/>
<name>V8C7S7_9HELI</name>
<keyword evidence="3" id="KW-1185">Reference proteome</keyword>
<dbReference type="eggNOG" id="COG2357">
    <property type="taxonomic scope" value="Bacteria"/>
</dbReference>
<organism evidence="2 3">
    <name type="scientific">Helicobacter macacae MIT 99-5501</name>
    <dbReference type="NCBI Taxonomy" id="1357400"/>
    <lineage>
        <taxon>Bacteria</taxon>
        <taxon>Pseudomonadati</taxon>
        <taxon>Campylobacterota</taxon>
        <taxon>Epsilonproteobacteria</taxon>
        <taxon>Campylobacterales</taxon>
        <taxon>Helicobacteraceae</taxon>
        <taxon>Helicobacter</taxon>
    </lineage>
</organism>
<dbReference type="AlphaFoldDB" id="V8C7S7"/>
<dbReference type="SMART" id="SM00954">
    <property type="entry name" value="RelA_SpoT"/>
    <property type="match status" value="1"/>
</dbReference>
<dbReference type="GO" id="GO:0015969">
    <property type="term" value="P:guanosine tetraphosphate metabolic process"/>
    <property type="evidence" value="ECO:0007669"/>
    <property type="project" value="InterPro"/>
</dbReference>
<accession>V8C7S7</accession>
<dbReference type="PATRIC" id="fig|1357400.3.peg.1649"/>
<dbReference type="OrthoDB" id="9789634at2"/>
<comment type="caution">
    <text evidence="2">The sequence shown here is derived from an EMBL/GenBank/DDBJ whole genome shotgun (WGS) entry which is preliminary data.</text>
</comment>
<dbReference type="InterPro" id="IPR043519">
    <property type="entry name" value="NT_sf"/>
</dbReference>
<dbReference type="InterPro" id="IPR052366">
    <property type="entry name" value="GTP_Pyrophosphokinase"/>
</dbReference>